<feature type="non-terminal residue" evidence="1">
    <location>
        <position position="1"/>
    </location>
</feature>
<accession>A0AAD7CR15</accession>
<comment type="caution">
    <text evidence="1">The sequence shown here is derived from an EMBL/GenBank/DDBJ whole genome shotgun (WGS) entry which is preliminary data.</text>
</comment>
<dbReference type="Gene3D" id="3.60.10.10">
    <property type="entry name" value="Endonuclease/exonuclease/phosphatase"/>
    <property type="match status" value="1"/>
</dbReference>
<proteinExistence type="predicted"/>
<dbReference type="Proteomes" id="UP001221757">
    <property type="component" value="Unassembled WGS sequence"/>
</dbReference>
<organism evidence="1 2">
    <name type="scientific">Mycena rosella</name>
    <name type="common">Pink bonnet</name>
    <name type="synonym">Agaricus rosellus</name>
    <dbReference type="NCBI Taxonomy" id="1033263"/>
    <lineage>
        <taxon>Eukaryota</taxon>
        <taxon>Fungi</taxon>
        <taxon>Dikarya</taxon>
        <taxon>Basidiomycota</taxon>
        <taxon>Agaricomycotina</taxon>
        <taxon>Agaricomycetes</taxon>
        <taxon>Agaricomycetidae</taxon>
        <taxon>Agaricales</taxon>
        <taxon>Marasmiineae</taxon>
        <taxon>Mycenaceae</taxon>
        <taxon>Mycena</taxon>
    </lineage>
</organism>
<protein>
    <submittedName>
        <fullName evidence="1">Uncharacterized protein</fullName>
    </submittedName>
</protein>
<keyword evidence="2" id="KW-1185">Reference proteome</keyword>
<dbReference type="AlphaFoldDB" id="A0AAD7CR15"/>
<dbReference type="InterPro" id="IPR036691">
    <property type="entry name" value="Endo/exonu/phosph_ase_sf"/>
</dbReference>
<sequence>SFKRLKALFRWQDGWRTTFPDTRDYTCWQHRKDENTGLTVSSYSRIDRTLVDSQKFDQFRDWTIKHCPVITDHRLILTEITCRPEAQHGHGCWNMPLCLLKTPKFMDRVQQLAKDLFGAVEEIEHDENSDDDIQTLWAKFQAAVIDYGQHCTRYVTNEYTRNTRTWKAQLSIVIHDDDMPLADR</sequence>
<dbReference type="EMBL" id="JARKIE010000272">
    <property type="protein sequence ID" value="KAJ7659369.1"/>
    <property type="molecule type" value="Genomic_DNA"/>
</dbReference>
<evidence type="ECO:0000313" key="1">
    <source>
        <dbReference type="EMBL" id="KAJ7659369.1"/>
    </source>
</evidence>
<dbReference type="SUPFAM" id="SSF56219">
    <property type="entry name" value="DNase I-like"/>
    <property type="match status" value="1"/>
</dbReference>
<reference evidence="1" key="1">
    <citation type="submission" date="2023-03" db="EMBL/GenBank/DDBJ databases">
        <title>Massive genome expansion in bonnet fungi (Mycena s.s.) driven by repeated elements and novel gene families across ecological guilds.</title>
        <authorList>
            <consortium name="Lawrence Berkeley National Laboratory"/>
            <person name="Harder C.B."/>
            <person name="Miyauchi S."/>
            <person name="Viragh M."/>
            <person name="Kuo A."/>
            <person name="Thoen E."/>
            <person name="Andreopoulos B."/>
            <person name="Lu D."/>
            <person name="Skrede I."/>
            <person name="Drula E."/>
            <person name="Henrissat B."/>
            <person name="Morin E."/>
            <person name="Kohler A."/>
            <person name="Barry K."/>
            <person name="LaButti K."/>
            <person name="Morin E."/>
            <person name="Salamov A."/>
            <person name="Lipzen A."/>
            <person name="Mereny Z."/>
            <person name="Hegedus B."/>
            <person name="Baldrian P."/>
            <person name="Stursova M."/>
            <person name="Weitz H."/>
            <person name="Taylor A."/>
            <person name="Grigoriev I.V."/>
            <person name="Nagy L.G."/>
            <person name="Martin F."/>
            <person name="Kauserud H."/>
        </authorList>
    </citation>
    <scope>NUCLEOTIDE SEQUENCE</scope>
    <source>
        <strain evidence="1">CBHHK067</strain>
    </source>
</reference>
<feature type="non-terminal residue" evidence="1">
    <location>
        <position position="184"/>
    </location>
</feature>
<gene>
    <name evidence="1" type="ORF">B0H17DRAFT_840461</name>
</gene>
<name>A0AAD7CR15_MYCRO</name>
<evidence type="ECO:0000313" key="2">
    <source>
        <dbReference type="Proteomes" id="UP001221757"/>
    </source>
</evidence>